<name>K2FW47_9BACT</name>
<comment type="caution">
    <text evidence="1">The sequence shown here is derived from an EMBL/GenBank/DDBJ whole genome shotgun (WGS) entry which is preliminary data.</text>
</comment>
<dbReference type="EMBL" id="AMFJ01000534">
    <property type="protein sequence ID" value="EKE27158.1"/>
    <property type="molecule type" value="Genomic_DNA"/>
</dbReference>
<evidence type="ECO:0000313" key="1">
    <source>
        <dbReference type="EMBL" id="EKE27158.1"/>
    </source>
</evidence>
<sequence>MDSNYYYLLTINALWYYNEFVENNNLILYL</sequence>
<protein>
    <submittedName>
        <fullName evidence="1">Uncharacterized protein</fullName>
    </submittedName>
</protein>
<proteinExistence type="predicted"/>
<reference evidence="1" key="1">
    <citation type="journal article" date="2012" name="Science">
        <title>Fermentation, hydrogen, and sulfur metabolism in multiple uncultivated bacterial phyla.</title>
        <authorList>
            <person name="Wrighton K.C."/>
            <person name="Thomas B.C."/>
            <person name="Sharon I."/>
            <person name="Miller C.S."/>
            <person name="Castelle C.J."/>
            <person name="VerBerkmoes N.C."/>
            <person name="Wilkins M.J."/>
            <person name="Hettich R.L."/>
            <person name="Lipton M.S."/>
            <person name="Williams K.H."/>
            <person name="Long P.E."/>
            <person name="Banfield J.F."/>
        </authorList>
    </citation>
    <scope>NUCLEOTIDE SEQUENCE [LARGE SCALE GENOMIC DNA]</scope>
</reference>
<dbReference type="AlphaFoldDB" id="K2FW47"/>
<organism evidence="1">
    <name type="scientific">uncultured bacterium</name>
    <name type="common">gcode 4</name>
    <dbReference type="NCBI Taxonomy" id="1234023"/>
    <lineage>
        <taxon>Bacteria</taxon>
        <taxon>environmental samples</taxon>
    </lineage>
</organism>
<accession>K2FW47</accession>
<gene>
    <name evidence="1" type="ORF">ACD_4C00018G0002</name>
</gene>